<dbReference type="InterPro" id="IPR038765">
    <property type="entry name" value="Papain-like_cys_pep_sf"/>
</dbReference>
<dbReference type="PANTHER" id="PTHR24006">
    <property type="entry name" value="UBIQUITIN CARBOXYL-TERMINAL HYDROLASE"/>
    <property type="match status" value="1"/>
</dbReference>
<dbReference type="PROSITE" id="PS00973">
    <property type="entry name" value="USP_2"/>
    <property type="match status" value="1"/>
</dbReference>
<feature type="region of interest" description="Disordered" evidence="2">
    <location>
        <begin position="81"/>
        <end position="102"/>
    </location>
</feature>
<proteinExistence type="inferred from homology"/>
<feature type="region of interest" description="Disordered" evidence="2">
    <location>
        <begin position="341"/>
        <end position="363"/>
    </location>
</feature>
<dbReference type="AlphaFoldDB" id="A0A9J6BWK2"/>
<evidence type="ECO:0000313" key="4">
    <source>
        <dbReference type="EMBL" id="KAG5673915.1"/>
    </source>
</evidence>
<feature type="region of interest" description="Disordered" evidence="2">
    <location>
        <begin position="617"/>
        <end position="644"/>
    </location>
</feature>
<dbReference type="Gene3D" id="3.90.70.10">
    <property type="entry name" value="Cysteine proteinases"/>
    <property type="match status" value="1"/>
</dbReference>
<dbReference type="GO" id="GO:0005829">
    <property type="term" value="C:cytosol"/>
    <property type="evidence" value="ECO:0007669"/>
    <property type="project" value="TreeGrafter"/>
</dbReference>
<dbReference type="GO" id="GO:0005634">
    <property type="term" value="C:nucleus"/>
    <property type="evidence" value="ECO:0007669"/>
    <property type="project" value="TreeGrafter"/>
</dbReference>
<feature type="compositionally biased region" description="Low complexity" evidence="2">
    <location>
        <begin position="769"/>
        <end position="791"/>
    </location>
</feature>
<keyword evidence="5" id="KW-1185">Reference proteome</keyword>
<dbReference type="InterPro" id="IPR028889">
    <property type="entry name" value="USP"/>
</dbReference>
<protein>
    <recommendedName>
        <fullName evidence="3">USP domain-containing protein</fullName>
    </recommendedName>
</protein>
<feature type="compositionally biased region" description="Low complexity" evidence="2">
    <location>
        <begin position="627"/>
        <end position="644"/>
    </location>
</feature>
<feature type="compositionally biased region" description="Polar residues" evidence="2">
    <location>
        <begin position="341"/>
        <end position="360"/>
    </location>
</feature>
<evidence type="ECO:0000313" key="5">
    <source>
        <dbReference type="Proteomes" id="UP001107558"/>
    </source>
</evidence>
<dbReference type="InterPro" id="IPR001394">
    <property type="entry name" value="Peptidase_C19_UCH"/>
</dbReference>
<feature type="region of interest" description="Disordered" evidence="2">
    <location>
        <begin position="749"/>
        <end position="798"/>
    </location>
</feature>
<dbReference type="InterPro" id="IPR050164">
    <property type="entry name" value="Peptidase_C19"/>
</dbReference>
<feature type="domain" description="USP" evidence="3">
    <location>
        <begin position="164"/>
        <end position="845"/>
    </location>
</feature>
<accession>A0A9J6BWK2</accession>
<dbReference type="InterPro" id="IPR018200">
    <property type="entry name" value="USP_CS"/>
</dbReference>
<comment type="similarity">
    <text evidence="1">Belongs to the peptidase C19 family.</text>
</comment>
<evidence type="ECO:0000256" key="2">
    <source>
        <dbReference type="SAM" id="MobiDB-lite"/>
    </source>
</evidence>
<feature type="compositionally biased region" description="Polar residues" evidence="2">
    <location>
        <begin position="617"/>
        <end position="626"/>
    </location>
</feature>
<evidence type="ECO:0000256" key="1">
    <source>
        <dbReference type="ARBA" id="ARBA00009085"/>
    </source>
</evidence>
<comment type="caution">
    <text evidence="4">The sequence shown here is derived from an EMBL/GenBank/DDBJ whole genome shotgun (WGS) entry which is preliminary data.</text>
</comment>
<dbReference type="Proteomes" id="UP001107558">
    <property type="component" value="Chromosome 3"/>
</dbReference>
<dbReference type="SUPFAM" id="SSF54001">
    <property type="entry name" value="Cysteine proteinases"/>
    <property type="match status" value="1"/>
</dbReference>
<feature type="compositionally biased region" description="Low complexity" evidence="2">
    <location>
        <begin position="393"/>
        <end position="409"/>
    </location>
</feature>
<dbReference type="GO" id="GO:0016579">
    <property type="term" value="P:protein deubiquitination"/>
    <property type="evidence" value="ECO:0007669"/>
    <property type="project" value="InterPro"/>
</dbReference>
<dbReference type="EMBL" id="JADBJN010000003">
    <property type="protein sequence ID" value="KAG5673915.1"/>
    <property type="molecule type" value="Genomic_DNA"/>
</dbReference>
<dbReference type="Pfam" id="PF00443">
    <property type="entry name" value="UCH"/>
    <property type="match status" value="1"/>
</dbReference>
<organism evidence="4 5">
    <name type="scientific">Polypedilum vanderplanki</name>
    <name type="common">Sleeping chironomid midge</name>
    <dbReference type="NCBI Taxonomy" id="319348"/>
    <lineage>
        <taxon>Eukaryota</taxon>
        <taxon>Metazoa</taxon>
        <taxon>Ecdysozoa</taxon>
        <taxon>Arthropoda</taxon>
        <taxon>Hexapoda</taxon>
        <taxon>Insecta</taxon>
        <taxon>Pterygota</taxon>
        <taxon>Neoptera</taxon>
        <taxon>Endopterygota</taxon>
        <taxon>Diptera</taxon>
        <taxon>Nematocera</taxon>
        <taxon>Chironomoidea</taxon>
        <taxon>Chironomidae</taxon>
        <taxon>Chironominae</taxon>
        <taxon>Polypedilum</taxon>
        <taxon>Polypedilum</taxon>
    </lineage>
</organism>
<reference evidence="4" key="1">
    <citation type="submission" date="2021-03" db="EMBL/GenBank/DDBJ databases">
        <title>Chromosome level genome of the anhydrobiotic midge Polypedilum vanderplanki.</title>
        <authorList>
            <person name="Yoshida Y."/>
            <person name="Kikawada T."/>
            <person name="Gusev O."/>
        </authorList>
    </citation>
    <scope>NUCLEOTIDE SEQUENCE</scope>
    <source>
        <strain evidence="4">NIAS01</strain>
        <tissue evidence="4">Whole body or cell culture</tissue>
    </source>
</reference>
<sequence length="856" mass="96879">MPVSEVSNRISSLTDDNNIYKQLSEKQRNWKKSSSFDDNCVNNQSILCLFNEDPELRFFKLDKKFRKQFLFQQVESRKNKENGIDRVKKSKKRKIKIDKSEQSEKRNKLEMYDYRHNSTLLKTTENSGSNNDFVSSSKNEEDEENIINAFYQQRYLGGSNNSIATLCNIGNSCYLNSVIYTLRFAPYFLHKLHHLCDDMHFVYQKIGQNKLKSSSLGRNVSGLQGQSGRSWSSKDLASLSGTNNTISNSEPVLLKNNRQLVTEKLHELYQNLHRNESIDSSESFHAGTFLNSIQDVSSIFEGNQQQDAHELLMCILDSIRETCSTLSKTLKDNPEILLPQTNSSINDTGELTSPPNSVQTSQSIKSIFSRKIKRKDTMKTKNGSPMKEINTSEMSSIEESSETNNIKSSLNSITNEPCDSNGVDEKEKIDETIKRLGLDFFSEDFEGITLSTTKCLTCETVTEQKETMIDISIPLGNENNQPLDPQIFFQNSCITKEYFRVENHYRCDKCCGYTEAIRSISFEVLPRLLVLHIKRFSGGMEKISSYSPTPFILKCFCNKCYKKRDEDKLHIYKLYSVITHVGATMSVGHYIAYTCSLDIYNEYVSCVHDKRRSSLSNGTKIKSQHQNHSSLANSGNGSSGSEKNSGLMKKLIYGRNKASSSGDMSKNLKPINGLSKIMMNGIEKLNLNSDKINATNGSAQINGTTNTNQTKPKTVCNSANCCGIYIKDFANIVENYHNNNSSCLNNGTEKTQANESNCNSTDDGHDYDSNNSNNMTSSTTTNTNNNNNNSSAGSTKPSLNDLNQKVWYMCDDDKIKIMTQREFEDALSKNQKVMITPYLLFYARYNVKNLKNAEYD</sequence>
<dbReference type="OrthoDB" id="10062454at2759"/>
<dbReference type="PANTHER" id="PTHR24006:SF905">
    <property type="entry name" value="UBIQUITIN CARBOXYL-TERMINAL HYDROLASE 1"/>
    <property type="match status" value="1"/>
</dbReference>
<gene>
    <name evidence="4" type="ORF">PVAND_003916</name>
</gene>
<feature type="compositionally biased region" description="Polar residues" evidence="2">
    <location>
        <begin position="749"/>
        <end position="761"/>
    </location>
</feature>
<dbReference type="PROSITE" id="PS50235">
    <property type="entry name" value="USP_3"/>
    <property type="match status" value="1"/>
</dbReference>
<feature type="region of interest" description="Disordered" evidence="2">
    <location>
        <begin position="393"/>
        <end position="425"/>
    </location>
</feature>
<evidence type="ECO:0000259" key="3">
    <source>
        <dbReference type="PROSITE" id="PS50235"/>
    </source>
</evidence>
<name>A0A9J6BWK2_POLVA</name>
<dbReference type="GO" id="GO:0004843">
    <property type="term" value="F:cysteine-type deubiquitinase activity"/>
    <property type="evidence" value="ECO:0007669"/>
    <property type="project" value="InterPro"/>
</dbReference>